<dbReference type="Proteomes" id="UP000244924">
    <property type="component" value="Unassembled WGS sequence"/>
</dbReference>
<keyword evidence="1" id="KW-0812">Transmembrane</keyword>
<feature type="transmembrane region" description="Helical" evidence="1">
    <location>
        <begin position="139"/>
        <end position="158"/>
    </location>
</feature>
<dbReference type="InterPro" id="IPR003675">
    <property type="entry name" value="Rce1/LyrA-like_dom"/>
</dbReference>
<feature type="transmembrane region" description="Helical" evidence="1">
    <location>
        <begin position="231"/>
        <end position="251"/>
    </location>
</feature>
<feature type="transmembrane region" description="Helical" evidence="1">
    <location>
        <begin position="179"/>
        <end position="198"/>
    </location>
</feature>
<accession>A0A2R8B2D1</accession>
<feature type="domain" description="CAAX prenyl protease 2/Lysostaphin resistance protein A-like" evidence="2">
    <location>
        <begin position="148"/>
        <end position="243"/>
    </location>
</feature>
<sequence>MLRAYSPHERYVSPARRRAELWRLVVGSALIIAVYLGSLLSFQAWLTARYGEQIAHGIVRRMLSGDTPGGALMLLFGFLGLALGPMAAAQLIHRRRAGTLFGPSFGAAVHDFLRVIGPLLAFQLALLPFVLVSDAIRPGLALATFLGYLPFALTGILIQTGAEELVFRGYLQQQLAARFRTPILWMGLPAVLFAWGHYLPGEHGPNAALIALWAAVFSCLAADLTARTGTLGAAIAFHAANNVAAFLLVGLDGNIDGLALWSLAVDPADPAAIRPLLAADFLTMIIGWLLVRLRLRV</sequence>
<feature type="transmembrane region" description="Helical" evidence="1">
    <location>
        <begin position="271"/>
        <end position="291"/>
    </location>
</feature>
<dbReference type="GO" id="GO:0080120">
    <property type="term" value="P:CAAX-box protein maturation"/>
    <property type="evidence" value="ECO:0007669"/>
    <property type="project" value="UniProtKB-ARBA"/>
</dbReference>
<organism evidence="3 4">
    <name type="scientific">Albidovulum aquaemixtae</name>
    <dbReference type="NCBI Taxonomy" id="1542388"/>
    <lineage>
        <taxon>Bacteria</taxon>
        <taxon>Pseudomonadati</taxon>
        <taxon>Pseudomonadota</taxon>
        <taxon>Alphaproteobacteria</taxon>
        <taxon>Rhodobacterales</taxon>
        <taxon>Paracoccaceae</taxon>
        <taxon>Albidovulum</taxon>
    </lineage>
</organism>
<dbReference type="AlphaFoldDB" id="A0A2R8B2D1"/>
<evidence type="ECO:0000259" key="2">
    <source>
        <dbReference type="Pfam" id="PF02517"/>
    </source>
</evidence>
<gene>
    <name evidence="3" type="ORF">DEA8626_00216</name>
</gene>
<name>A0A2R8B2D1_9RHOB</name>
<keyword evidence="4" id="KW-1185">Reference proteome</keyword>
<proteinExistence type="predicted"/>
<dbReference type="GO" id="GO:0004175">
    <property type="term" value="F:endopeptidase activity"/>
    <property type="evidence" value="ECO:0007669"/>
    <property type="project" value="UniProtKB-ARBA"/>
</dbReference>
<feature type="transmembrane region" description="Helical" evidence="1">
    <location>
        <begin position="21"/>
        <end position="42"/>
    </location>
</feature>
<dbReference type="Pfam" id="PF02517">
    <property type="entry name" value="Rce1-like"/>
    <property type="match status" value="1"/>
</dbReference>
<keyword evidence="1" id="KW-1133">Transmembrane helix</keyword>
<reference evidence="3 4" key="1">
    <citation type="submission" date="2018-03" db="EMBL/GenBank/DDBJ databases">
        <authorList>
            <person name="Keele B.F."/>
        </authorList>
    </citation>
    <scope>NUCLEOTIDE SEQUENCE [LARGE SCALE GENOMIC DNA]</scope>
    <source>
        <strain evidence="3 4">CECT 8626</strain>
    </source>
</reference>
<evidence type="ECO:0000256" key="1">
    <source>
        <dbReference type="SAM" id="Phobius"/>
    </source>
</evidence>
<feature type="transmembrane region" description="Helical" evidence="1">
    <location>
        <begin position="112"/>
        <end position="133"/>
    </location>
</feature>
<protein>
    <recommendedName>
        <fullName evidence="2">CAAX prenyl protease 2/Lysostaphin resistance protein A-like domain-containing protein</fullName>
    </recommendedName>
</protein>
<feature type="transmembrane region" description="Helical" evidence="1">
    <location>
        <begin position="71"/>
        <end position="92"/>
    </location>
</feature>
<dbReference type="EMBL" id="OMOQ01000001">
    <property type="protein sequence ID" value="SPH16705.1"/>
    <property type="molecule type" value="Genomic_DNA"/>
</dbReference>
<dbReference type="OrthoDB" id="7171777at2"/>
<dbReference type="RefSeq" id="WP_108851223.1">
    <property type="nucleotide sequence ID" value="NZ_OMOQ01000001.1"/>
</dbReference>
<evidence type="ECO:0000313" key="4">
    <source>
        <dbReference type="Proteomes" id="UP000244924"/>
    </source>
</evidence>
<feature type="transmembrane region" description="Helical" evidence="1">
    <location>
        <begin position="204"/>
        <end position="224"/>
    </location>
</feature>
<evidence type="ECO:0000313" key="3">
    <source>
        <dbReference type="EMBL" id="SPH16705.1"/>
    </source>
</evidence>
<keyword evidence="1" id="KW-0472">Membrane</keyword>